<evidence type="ECO:0000313" key="1">
    <source>
        <dbReference type="EMBL" id="OAD56013.1"/>
    </source>
</evidence>
<dbReference type="EMBL" id="KQ762237">
    <property type="protein sequence ID" value="OAD56013.1"/>
    <property type="molecule type" value="Genomic_DNA"/>
</dbReference>
<dbReference type="AlphaFoldDB" id="A0A310SJV5"/>
<gene>
    <name evidence="1" type="ORF">WN48_04047</name>
</gene>
<accession>A0A310SJV5</accession>
<dbReference type="Proteomes" id="UP000250275">
    <property type="component" value="Unassembled WGS sequence"/>
</dbReference>
<proteinExistence type="predicted"/>
<sequence length="50" mass="5620">MTSSRMPVVTIDVAIMSAYPNSMTNYDVICINVRKNGSVLWRTCTCGYKK</sequence>
<keyword evidence="2" id="KW-1185">Reference proteome</keyword>
<protein>
    <submittedName>
        <fullName evidence="1">Uncharacterized protein</fullName>
    </submittedName>
</protein>
<evidence type="ECO:0000313" key="2">
    <source>
        <dbReference type="Proteomes" id="UP000250275"/>
    </source>
</evidence>
<organism evidence="1 2">
    <name type="scientific">Eufriesea mexicana</name>
    <dbReference type="NCBI Taxonomy" id="516756"/>
    <lineage>
        <taxon>Eukaryota</taxon>
        <taxon>Metazoa</taxon>
        <taxon>Ecdysozoa</taxon>
        <taxon>Arthropoda</taxon>
        <taxon>Hexapoda</taxon>
        <taxon>Insecta</taxon>
        <taxon>Pterygota</taxon>
        <taxon>Neoptera</taxon>
        <taxon>Endopterygota</taxon>
        <taxon>Hymenoptera</taxon>
        <taxon>Apocrita</taxon>
        <taxon>Aculeata</taxon>
        <taxon>Apoidea</taxon>
        <taxon>Anthophila</taxon>
        <taxon>Apidae</taxon>
        <taxon>Eufriesea</taxon>
    </lineage>
</organism>
<name>A0A310SJV5_9HYME</name>
<reference evidence="1 2" key="1">
    <citation type="submission" date="2015-07" db="EMBL/GenBank/DDBJ databases">
        <title>The genome of Eufriesea mexicana.</title>
        <authorList>
            <person name="Pan H."/>
            <person name="Kapheim K."/>
        </authorList>
    </citation>
    <scope>NUCLEOTIDE SEQUENCE [LARGE SCALE GENOMIC DNA]</scope>
    <source>
        <strain evidence="1">0111107269</strain>
        <tissue evidence="1">Whole body</tissue>
    </source>
</reference>